<gene>
    <name evidence="5" type="primary">serB1_1</name>
    <name evidence="5" type="ORF">DWB77_00551</name>
</gene>
<comment type="similarity">
    <text evidence="1">Belongs to the HAD-like hydrolase superfamily. SerB family.</text>
</comment>
<evidence type="ECO:0000256" key="2">
    <source>
        <dbReference type="ARBA" id="ARBA00022723"/>
    </source>
</evidence>
<dbReference type="Gene3D" id="1.20.1440.100">
    <property type="entry name" value="SG protein - dephosphorylation function"/>
    <property type="match status" value="1"/>
</dbReference>
<dbReference type="PANTHER" id="PTHR43344:SF13">
    <property type="entry name" value="PHOSPHATASE RV3661-RELATED"/>
    <property type="match status" value="1"/>
</dbReference>
<dbReference type="InterPro" id="IPR006385">
    <property type="entry name" value="HAD_hydro_SerB1"/>
</dbReference>
<evidence type="ECO:0000313" key="6">
    <source>
        <dbReference type="Proteomes" id="UP000271554"/>
    </source>
</evidence>
<name>A0A387H4Y5_9ACTN</name>
<keyword evidence="6" id="KW-1185">Reference proteome</keyword>
<dbReference type="GO" id="GO:0046872">
    <property type="term" value="F:metal ion binding"/>
    <property type="evidence" value="ECO:0007669"/>
    <property type="project" value="UniProtKB-KW"/>
</dbReference>
<dbReference type="RefSeq" id="WP_120719704.1">
    <property type="nucleotide sequence ID" value="NZ_CP032698.1"/>
</dbReference>
<evidence type="ECO:0000256" key="3">
    <source>
        <dbReference type="ARBA" id="ARBA00022801"/>
    </source>
</evidence>
<keyword evidence="4" id="KW-0460">Magnesium</keyword>
<dbReference type="AlphaFoldDB" id="A0A387H4Y5"/>
<dbReference type="EC" id="3.1.3.3" evidence="5"/>
<dbReference type="GO" id="GO:0016787">
    <property type="term" value="F:hydrolase activity"/>
    <property type="evidence" value="ECO:0007669"/>
    <property type="project" value="UniProtKB-KW"/>
</dbReference>
<evidence type="ECO:0000256" key="1">
    <source>
        <dbReference type="ARBA" id="ARBA00009184"/>
    </source>
</evidence>
<evidence type="ECO:0000256" key="4">
    <source>
        <dbReference type="ARBA" id="ARBA00022842"/>
    </source>
</evidence>
<dbReference type="Gene3D" id="3.40.50.1000">
    <property type="entry name" value="HAD superfamily/HAD-like"/>
    <property type="match status" value="1"/>
</dbReference>
<protein>
    <submittedName>
        <fullName evidence="5">Phosphoserine phosphatase SerB1</fullName>
        <ecNumber evidence="5">3.1.3.3</ecNumber>
    </submittedName>
</protein>
<dbReference type="SUPFAM" id="SSF56784">
    <property type="entry name" value="HAD-like"/>
    <property type="match status" value="1"/>
</dbReference>
<keyword evidence="2" id="KW-0479">Metal-binding</keyword>
<dbReference type="InterPro" id="IPR023214">
    <property type="entry name" value="HAD_sf"/>
</dbReference>
<dbReference type="EMBL" id="CP032698">
    <property type="protein sequence ID" value="AYG78444.1"/>
    <property type="molecule type" value="Genomic_DNA"/>
</dbReference>
<sequence length="227" mass="24309">MAGHGAAFFDVDETLIRAKSMFSFLRFHLARRGEPEGTYDRLTAPLHRGAAAGVPRQEINRRYYRLYEGESAAALADAGRAWFDEQCTLGGLFIEETVSRLQLHRATGDFVVLLSGSFAACLDPVAEHVGADWAIGTHPTIRRGTLTGEVVTPMIGAAKGRAAHAVAGVRGLDLAASTAYADHSSDLDLLTAVGTAVVVGDDPVLTDQAVRRGWERLTPQAHASLPF</sequence>
<dbReference type="OrthoDB" id="25607at2"/>
<dbReference type="InterPro" id="IPR050582">
    <property type="entry name" value="HAD-like_SerB"/>
</dbReference>
<proteinExistence type="inferred from homology"/>
<reference evidence="5 6" key="1">
    <citation type="submission" date="2018-10" db="EMBL/GenBank/DDBJ databases">
        <title>Relationship between Morphology and Antimicrobial Activity in Streptomyces.</title>
        <authorList>
            <person name="Kang H.J."/>
            <person name="Kim S.B."/>
        </authorList>
    </citation>
    <scope>NUCLEOTIDE SEQUENCE [LARGE SCALE GENOMIC DNA]</scope>
    <source>
        <strain evidence="5 6">BH38</strain>
    </source>
</reference>
<dbReference type="Proteomes" id="UP000271554">
    <property type="component" value="Chromosome"/>
</dbReference>
<dbReference type="Pfam" id="PF12710">
    <property type="entry name" value="HAD"/>
    <property type="match status" value="1"/>
</dbReference>
<keyword evidence="3 5" id="KW-0378">Hydrolase</keyword>
<dbReference type="NCBIfam" id="TIGR01490">
    <property type="entry name" value="HAD-SF-IB-hyp1"/>
    <property type="match status" value="1"/>
</dbReference>
<evidence type="ECO:0000313" key="5">
    <source>
        <dbReference type="EMBL" id="AYG78444.1"/>
    </source>
</evidence>
<accession>A0A387H4Y5</accession>
<dbReference type="PANTHER" id="PTHR43344">
    <property type="entry name" value="PHOSPHOSERINE PHOSPHATASE"/>
    <property type="match status" value="1"/>
</dbReference>
<dbReference type="NCBIfam" id="TIGR01488">
    <property type="entry name" value="HAD-SF-IB"/>
    <property type="match status" value="1"/>
</dbReference>
<organism evidence="5 6">
    <name type="scientific">Streptomyces hundungensis</name>
    <dbReference type="NCBI Taxonomy" id="1077946"/>
    <lineage>
        <taxon>Bacteria</taxon>
        <taxon>Bacillati</taxon>
        <taxon>Actinomycetota</taxon>
        <taxon>Actinomycetes</taxon>
        <taxon>Kitasatosporales</taxon>
        <taxon>Streptomycetaceae</taxon>
        <taxon>Streptomyces</taxon>
    </lineage>
</organism>
<dbReference type="KEGG" id="shun:DWB77_00551"/>
<dbReference type="InterPro" id="IPR036412">
    <property type="entry name" value="HAD-like_sf"/>
</dbReference>